<evidence type="ECO:0000256" key="2">
    <source>
        <dbReference type="ARBA" id="ARBA00023015"/>
    </source>
</evidence>
<evidence type="ECO:0000313" key="7">
    <source>
        <dbReference type="EMBL" id="ABO94931.1"/>
    </source>
</evidence>
<dbReference type="GO" id="GO:0005634">
    <property type="term" value="C:nucleus"/>
    <property type="evidence" value="ECO:0007669"/>
    <property type="project" value="UniProtKB-SubCell"/>
</dbReference>
<dbReference type="GeneID" id="5000589"/>
<dbReference type="Gramene" id="ABO94931">
    <property type="protein sequence ID" value="ABO94931"/>
    <property type="gene ID" value="OSTLU_34044"/>
</dbReference>
<dbReference type="STRING" id="436017.A4RUA2"/>
<comment type="subcellular location">
    <subcellularLocation>
        <location evidence="1">Nucleus</location>
    </subcellularLocation>
</comment>
<dbReference type="Proteomes" id="UP000001568">
    <property type="component" value="Chromosome 3"/>
</dbReference>
<dbReference type="InterPro" id="IPR001471">
    <property type="entry name" value="AP2/ERF_dom"/>
</dbReference>
<dbReference type="GO" id="GO:0003700">
    <property type="term" value="F:DNA-binding transcription factor activity"/>
    <property type="evidence" value="ECO:0007669"/>
    <property type="project" value="InterPro"/>
</dbReference>
<dbReference type="OMA" id="WDATYER"/>
<protein>
    <recommendedName>
        <fullName evidence="6">AP2/ERF domain-containing protein</fullName>
    </recommendedName>
</protein>
<gene>
    <name evidence="7" type="ORF">OSTLU_34044</name>
</gene>
<dbReference type="InterPro" id="IPR036955">
    <property type="entry name" value="AP2/ERF_dom_sf"/>
</dbReference>
<dbReference type="CDD" id="cd00018">
    <property type="entry name" value="AP2"/>
    <property type="match status" value="1"/>
</dbReference>
<dbReference type="eggNOG" id="ENOG502QQ82">
    <property type="taxonomic scope" value="Eukaryota"/>
</dbReference>
<dbReference type="KEGG" id="olu:OSTLU_34044"/>
<dbReference type="AlphaFoldDB" id="A4RUA2"/>
<evidence type="ECO:0000259" key="6">
    <source>
        <dbReference type="PROSITE" id="PS51032"/>
    </source>
</evidence>
<feature type="domain" description="AP2/ERF" evidence="6">
    <location>
        <begin position="9"/>
        <end position="80"/>
    </location>
</feature>
<dbReference type="EMBL" id="CP000583">
    <property type="protein sequence ID" value="ABO94931.1"/>
    <property type="molecule type" value="Genomic_DNA"/>
</dbReference>
<evidence type="ECO:0000313" key="8">
    <source>
        <dbReference type="Proteomes" id="UP000001568"/>
    </source>
</evidence>
<dbReference type="OrthoDB" id="207175at2759"/>
<evidence type="ECO:0000256" key="1">
    <source>
        <dbReference type="ARBA" id="ARBA00004123"/>
    </source>
</evidence>
<dbReference type="Gene3D" id="3.30.730.10">
    <property type="entry name" value="AP2/ERF domain"/>
    <property type="match status" value="2"/>
</dbReference>
<dbReference type="RefSeq" id="XP_001416638.1">
    <property type="nucleotide sequence ID" value="XM_001416601.1"/>
</dbReference>
<dbReference type="InterPro" id="IPR016177">
    <property type="entry name" value="DNA-bd_dom_sf"/>
</dbReference>
<keyword evidence="8" id="KW-1185">Reference proteome</keyword>
<reference evidence="7 8" key="1">
    <citation type="journal article" date="2007" name="Proc. Natl. Acad. Sci. U.S.A.">
        <title>The tiny eukaryote Ostreococcus provides genomic insights into the paradox of plankton speciation.</title>
        <authorList>
            <person name="Palenik B."/>
            <person name="Grimwood J."/>
            <person name="Aerts A."/>
            <person name="Rouze P."/>
            <person name="Salamov A."/>
            <person name="Putnam N."/>
            <person name="Dupont C."/>
            <person name="Jorgensen R."/>
            <person name="Derelle E."/>
            <person name="Rombauts S."/>
            <person name="Zhou K."/>
            <person name="Otillar R."/>
            <person name="Merchant S.S."/>
            <person name="Podell S."/>
            <person name="Gaasterland T."/>
            <person name="Napoli C."/>
            <person name="Gendler K."/>
            <person name="Manuell A."/>
            <person name="Tai V."/>
            <person name="Vallon O."/>
            <person name="Piganeau G."/>
            <person name="Jancek S."/>
            <person name="Heijde M."/>
            <person name="Jabbari K."/>
            <person name="Bowler C."/>
            <person name="Lohr M."/>
            <person name="Robbens S."/>
            <person name="Werner G."/>
            <person name="Dubchak I."/>
            <person name="Pazour G.J."/>
            <person name="Ren Q."/>
            <person name="Paulsen I."/>
            <person name="Delwiche C."/>
            <person name="Schmutz J."/>
            <person name="Rokhsar D."/>
            <person name="Van de Peer Y."/>
            <person name="Moreau H."/>
            <person name="Grigoriev I.V."/>
        </authorList>
    </citation>
    <scope>NUCLEOTIDE SEQUENCE [LARGE SCALE GENOMIC DNA]</scope>
    <source>
        <strain evidence="7 8">CCE9901</strain>
    </source>
</reference>
<dbReference type="SUPFAM" id="SSF54171">
    <property type="entry name" value="DNA-binding domain"/>
    <property type="match status" value="2"/>
</dbReference>
<evidence type="ECO:0000256" key="4">
    <source>
        <dbReference type="ARBA" id="ARBA00023163"/>
    </source>
</evidence>
<dbReference type="PROSITE" id="PS51032">
    <property type="entry name" value="AP2_ERF"/>
    <property type="match status" value="2"/>
</dbReference>
<dbReference type="GO" id="GO:0003677">
    <property type="term" value="F:DNA binding"/>
    <property type="evidence" value="ECO:0007669"/>
    <property type="project" value="UniProtKB-KW"/>
</dbReference>
<evidence type="ECO:0000256" key="3">
    <source>
        <dbReference type="ARBA" id="ARBA00023125"/>
    </source>
</evidence>
<keyword evidence="3" id="KW-0238">DNA-binding</keyword>
<keyword evidence="5" id="KW-0539">Nucleus</keyword>
<keyword evidence="4" id="KW-0804">Transcription</keyword>
<dbReference type="SMART" id="SM00380">
    <property type="entry name" value="AP2"/>
    <property type="match status" value="2"/>
</dbReference>
<proteinExistence type="predicted"/>
<feature type="domain" description="AP2/ERF" evidence="6">
    <location>
        <begin position="116"/>
        <end position="177"/>
    </location>
</feature>
<organism evidence="7 8">
    <name type="scientific">Ostreococcus lucimarinus (strain CCE9901)</name>
    <dbReference type="NCBI Taxonomy" id="436017"/>
    <lineage>
        <taxon>Eukaryota</taxon>
        <taxon>Viridiplantae</taxon>
        <taxon>Chlorophyta</taxon>
        <taxon>Mamiellophyceae</taxon>
        <taxon>Mamiellales</taxon>
        <taxon>Bathycoccaceae</taxon>
        <taxon>Ostreococcus</taxon>
    </lineage>
</organism>
<evidence type="ECO:0000256" key="5">
    <source>
        <dbReference type="ARBA" id="ARBA00023242"/>
    </source>
</evidence>
<sequence>MKSTNRSSKWKGVTRHKITSRWEAHLWDATYERVRKKSSGGRTRGRQVYLGGWISELDAARAYDLAALRFFGTRQVLNFDVSNYTEEIKAMQEYSPADWVCELRRRSSGFSRGVSAYRGVTSHKGKNSKGKWEARIGRVMGNKYLYLGTYPTERAAAEAYDCAALLYRDSKAVTNFDRSNYSEEEIANAGLGAKIL</sequence>
<accession>A4RUA2</accession>
<dbReference type="HOGENOM" id="CLU_048809_4_0_1"/>
<name>A4RUA2_OSTLU</name>
<dbReference type="PANTHER" id="PTHR32467">
    <property type="entry name" value="AP2-LIKE ETHYLENE-RESPONSIVE TRANSCRIPTION FACTOR"/>
    <property type="match status" value="1"/>
</dbReference>
<dbReference type="PANTHER" id="PTHR32467:SF90">
    <property type="entry name" value="AP2-LIKE ETHYLENE-RESPONSIVE TRANSCRIPTION FACTOR AIL1"/>
    <property type="match status" value="1"/>
</dbReference>
<keyword evidence="2" id="KW-0805">Transcription regulation</keyword>